<proteinExistence type="inferred from homology"/>
<evidence type="ECO:0000256" key="10">
    <source>
        <dbReference type="ARBA" id="ARBA00022827"/>
    </source>
</evidence>
<dbReference type="OrthoDB" id="9801223at2"/>
<dbReference type="STRING" id="1542390.KX01_1140"/>
<dbReference type="InterPro" id="IPR039261">
    <property type="entry name" value="FNR_nucleotide-bd"/>
</dbReference>
<evidence type="ECO:0000256" key="2">
    <source>
        <dbReference type="ARBA" id="ARBA00001974"/>
    </source>
</evidence>
<dbReference type="EMBL" id="CP009654">
    <property type="protein sequence ID" value="APC97988.1"/>
    <property type="molecule type" value="Genomic_DNA"/>
</dbReference>
<dbReference type="SUPFAM" id="SSF52343">
    <property type="entry name" value="Ferredoxin reductase-like, C-terminal NADP-linked domain"/>
    <property type="match status" value="1"/>
</dbReference>
<evidence type="ECO:0000259" key="19">
    <source>
        <dbReference type="PROSITE" id="PS01033"/>
    </source>
</evidence>
<dbReference type="FunFam" id="3.40.50.80:FF:000010">
    <property type="entry name" value="Flavohemoprotein"/>
    <property type="match status" value="1"/>
</dbReference>
<evidence type="ECO:0000256" key="3">
    <source>
        <dbReference type="ARBA" id="ARBA00006401"/>
    </source>
</evidence>
<comment type="cofactor">
    <cofactor evidence="2">
        <name>FAD</name>
        <dbReference type="ChEBI" id="CHEBI:57692"/>
    </cofactor>
</comment>
<dbReference type="InterPro" id="IPR012292">
    <property type="entry name" value="Globin/Proto"/>
</dbReference>
<keyword evidence="6 18" id="KW-0349">Heme</keyword>
<dbReference type="PROSITE" id="PS51384">
    <property type="entry name" value="FAD_FR"/>
    <property type="match status" value="1"/>
</dbReference>
<dbReference type="KEGG" id="frc:KX01_1140"/>
<comment type="cofactor">
    <cofactor evidence="1">
        <name>heme b</name>
        <dbReference type="ChEBI" id="CHEBI:60344"/>
    </cofactor>
</comment>
<evidence type="ECO:0000256" key="4">
    <source>
        <dbReference type="ARBA" id="ARBA00012229"/>
    </source>
</evidence>
<dbReference type="InterPro" id="IPR001433">
    <property type="entry name" value="OxRdtase_FAD/NAD-bd"/>
</dbReference>
<dbReference type="NCBIfam" id="NF009805">
    <property type="entry name" value="PRK13289.1"/>
    <property type="match status" value="1"/>
</dbReference>
<dbReference type="Pfam" id="PF00175">
    <property type="entry name" value="NAD_binding_1"/>
    <property type="match status" value="1"/>
</dbReference>
<dbReference type="Gene3D" id="1.10.490.10">
    <property type="entry name" value="Globins"/>
    <property type="match status" value="1"/>
</dbReference>
<evidence type="ECO:0000256" key="16">
    <source>
        <dbReference type="ARBA" id="ARBA00048649"/>
    </source>
</evidence>
<dbReference type="Proteomes" id="UP000182521">
    <property type="component" value="Chromosome"/>
</dbReference>
<accession>A0A1J0KWI1</accession>
<dbReference type="GO" id="GO:0071500">
    <property type="term" value="P:cellular response to nitrosative stress"/>
    <property type="evidence" value="ECO:0007669"/>
    <property type="project" value="TreeGrafter"/>
</dbReference>
<evidence type="ECO:0000256" key="11">
    <source>
        <dbReference type="ARBA" id="ARBA00022857"/>
    </source>
</evidence>
<dbReference type="GO" id="GO:0071949">
    <property type="term" value="F:FAD binding"/>
    <property type="evidence" value="ECO:0007669"/>
    <property type="project" value="TreeGrafter"/>
</dbReference>
<name>A0A1J0KWI1_9GAMM</name>
<reference evidence="22" key="1">
    <citation type="submission" date="2014-10" db="EMBL/GenBank/DDBJ databases">
        <authorList>
            <person name="Kuske C.R."/>
            <person name="Challacombe J.F."/>
            <person name="Daligault H.E."/>
            <person name="Davenport K.W."/>
            <person name="Johnson S.L."/>
            <person name="Siddaramappa S."/>
            <person name="Petersen J.M."/>
        </authorList>
    </citation>
    <scope>NUCLEOTIDE SEQUENCE [LARGE SCALE GENOMIC DNA]</scope>
    <source>
        <strain evidence="22">CA97-1460</strain>
    </source>
</reference>
<sequence>MLSQNTIDIIKTTIPILEENGIALTKYFYHRMFVNNPEIKKFFNQAHQENNSQQEALAVAILAYAKNIDNLDALGSAIELISQKHASLQIKPEHYPIVGNNLIESIKEVLNLDSSSNIILAWEDAYRFLANILIGREKKLYDENLEKYGWDGFENFKIIKKEHESSTACSFYLKNDRFKKINFKPGQYVTVRFPYQDTTTMRNYSISSATGEDYLRITVKKETKGSISNYLHNEIKEHDNVEVSTPYGEFFLDLNQTNNKPIVLISAGIGITPLMSMLLSELKTNNRREILFICGKKNKAEHSFAEILKNLAKENSRLKTIFFYENGESKTAKQGLIDLAVVKDMLGTNDAQYFFCGPKNFMLSIQERLLNNGVNSNDIHFEFFGSKNV</sequence>
<dbReference type="AlphaFoldDB" id="A0A1J0KWI1"/>
<evidence type="ECO:0000256" key="5">
    <source>
        <dbReference type="ARBA" id="ARBA00022575"/>
    </source>
</evidence>
<dbReference type="GO" id="GO:0009636">
    <property type="term" value="P:response to toxic substance"/>
    <property type="evidence" value="ECO:0007669"/>
    <property type="project" value="UniProtKB-KW"/>
</dbReference>
<comment type="catalytic activity">
    <reaction evidence="17">
        <text>2 nitric oxide + NADPH + 2 O2 = 2 nitrate + NADP(+) + H(+)</text>
        <dbReference type="Rhea" id="RHEA:19465"/>
        <dbReference type="ChEBI" id="CHEBI:15378"/>
        <dbReference type="ChEBI" id="CHEBI:15379"/>
        <dbReference type="ChEBI" id="CHEBI:16480"/>
        <dbReference type="ChEBI" id="CHEBI:17632"/>
        <dbReference type="ChEBI" id="CHEBI:57783"/>
        <dbReference type="ChEBI" id="CHEBI:58349"/>
        <dbReference type="EC" id="1.14.12.17"/>
    </reaction>
</comment>
<organism evidence="21 22">
    <name type="scientific">Francisella frigiditurris</name>
    <dbReference type="NCBI Taxonomy" id="1542390"/>
    <lineage>
        <taxon>Bacteria</taxon>
        <taxon>Pseudomonadati</taxon>
        <taxon>Pseudomonadota</taxon>
        <taxon>Gammaproteobacteria</taxon>
        <taxon>Thiotrichales</taxon>
        <taxon>Francisellaceae</taxon>
        <taxon>Francisella</taxon>
    </lineage>
</organism>
<keyword evidence="14" id="KW-0520">NAD</keyword>
<keyword evidence="8" id="KW-0285">Flavoprotein</keyword>
<evidence type="ECO:0000313" key="22">
    <source>
        <dbReference type="Proteomes" id="UP000182521"/>
    </source>
</evidence>
<dbReference type="GO" id="GO:0046210">
    <property type="term" value="P:nitric oxide catabolic process"/>
    <property type="evidence" value="ECO:0007669"/>
    <property type="project" value="TreeGrafter"/>
</dbReference>
<dbReference type="RefSeq" id="WP_071664055.1">
    <property type="nucleotide sequence ID" value="NZ_CP009654.1"/>
</dbReference>
<comment type="function">
    <text evidence="15">Is involved in NO detoxification in an aerobic process, termed nitric oxide dioxygenase (NOD) reaction that utilizes O(2) and NAD(P)H to convert NO to nitrate, which protects the bacterium from various noxious nitrogen compounds. Therefore, plays a central role in the inducible response to nitrosative stress.</text>
</comment>
<dbReference type="SUPFAM" id="SSF63380">
    <property type="entry name" value="Riboflavin synthase domain-like"/>
    <property type="match status" value="1"/>
</dbReference>
<evidence type="ECO:0000256" key="12">
    <source>
        <dbReference type="ARBA" id="ARBA00023002"/>
    </source>
</evidence>
<dbReference type="SUPFAM" id="SSF46458">
    <property type="entry name" value="Globin-like"/>
    <property type="match status" value="1"/>
</dbReference>
<comment type="similarity">
    <text evidence="3">In the C-terminal section; belongs to the flavoprotein pyridine nucleotide cytochrome reductase family.</text>
</comment>
<keyword evidence="11" id="KW-0521">NADP</keyword>
<dbReference type="InterPro" id="IPR009050">
    <property type="entry name" value="Globin-like_sf"/>
</dbReference>
<dbReference type="PROSITE" id="PS01033">
    <property type="entry name" value="GLOBIN"/>
    <property type="match status" value="1"/>
</dbReference>
<evidence type="ECO:0000256" key="6">
    <source>
        <dbReference type="ARBA" id="ARBA00022617"/>
    </source>
</evidence>
<evidence type="ECO:0000256" key="8">
    <source>
        <dbReference type="ARBA" id="ARBA00022630"/>
    </source>
</evidence>
<dbReference type="InterPro" id="IPR017927">
    <property type="entry name" value="FAD-bd_FR_type"/>
</dbReference>
<dbReference type="Pfam" id="PF00970">
    <property type="entry name" value="FAD_binding_6"/>
    <property type="match status" value="1"/>
</dbReference>
<evidence type="ECO:0000256" key="17">
    <source>
        <dbReference type="ARBA" id="ARBA00049433"/>
    </source>
</evidence>
<evidence type="ECO:0000256" key="13">
    <source>
        <dbReference type="ARBA" id="ARBA00023004"/>
    </source>
</evidence>
<dbReference type="GO" id="GO:0005344">
    <property type="term" value="F:oxygen carrier activity"/>
    <property type="evidence" value="ECO:0007669"/>
    <property type="project" value="UniProtKB-KW"/>
</dbReference>
<keyword evidence="13" id="KW-0408">Iron</keyword>
<keyword evidence="22" id="KW-1185">Reference proteome</keyword>
<feature type="domain" description="FAD-binding FR-type" evidence="20">
    <location>
        <begin position="151"/>
        <end position="253"/>
    </location>
</feature>
<feature type="domain" description="Globin" evidence="19">
    <location>
        <begin position="1"/>
        <end position="138"/>
    </location>
</feature>
<dbReference type="Gene3D" id="3.40.50.80">
    <property type="entry name" value="Nucleotide-binding domain of ferredoxin-NADP reductase (FNR) module"/>
    <property type="match status" value="1"/>
</dbReference>
<dbReference type="EC" id="1.14.12.17" evidence="4"/>
<evidence type="ECO:0000256" key="9">
    <source>
        <dbReference type="ARBA" id="ARBA00022723"/>
    </source>
</evidence>
<dbReference type="PANTHER" id="PTHR43396:SF3">
    <property type="entry name" value="FLAVOHEMOPROTEIN"/>
    <property type="match status" value="1"/>
</dbReference>
<evidence type="ECO:0000256" key="7">
    <source>
        <dbReference type="ARBA" id="ARBA00022621"/>
    </source>
</evidence>
<dbReference type="GO" id="GO:0019825">
    <property type="term" value="F:oxygen binding"/>
    <property type="evidence" value="ECO:0007669"/>
    <property type="project" value="InterPro"/>
</dbReference>
<gene>
    <name evidence="21" type="ORF">KX01_1140</name>
</gene>
<evidence type="ECO:0000256" key="18">
    <source>
        <dbReference type="RuleBase" id="RU000356"/>
    </source>
</evidence>
<keyword evidence="10" id="KW-0274">FAD</keyword>
<comment type="catalytic activity">
    <reaction evidence="16">
        <text>2 nitric oxide + NADH + 2 O2 = 2 nitrate + NAD(+) + H(+)</text>
        <dbReference type="Rhea" id="RHEA:19469"/>
        <dbReference type="ChEBI" id="CHEBI:15378"/>
        <dbReference type="ChEBI" id="CHEBI:15379"/>
        <dbReference type="ChEBI" id="CHEBI:16480"/>
        <dbReference type="ChEBI" id="CHEBI:17632"/>
        <dbReference type="ChEBI" id="CHEBI:57540"/>
        <dbReference type="ChEBI" id="CHEBI:57945"/>
        <dbReference type="EC" id="1.14.12.17"/>
    </reaction>
</comment>
<dbReference type="InterPro" id="IPR008333">
    <property type="entry name" value="Cbr1-like_FAD-bd_dom"/>
</dbReference>
<dbReference type="GO" id="GO:0046872">
    <property type="term" value="F:metal ion binding"/>
    <property type="evidence" value="ECO:0007669"/>
    <property type="project" value="UniProtKB-KW"/>
</dbReference>
<dbReference type="CDD" id="cd06184">
    <property type="entry name" value="flavohem_like_fad_nad_binding"/>
    <property type="match status" value="1"/>
</dbReference>
<keyword evidence="7 18" id="KW-0561">Oxygen transport</keyword>
<dbReference type="InterPro" id="IPR000971">
    <property type="entry name" value="Globin"/>
</dbReference>
<dbReference type="GO" id="GO:0020037">
    <property type="term" value="F:heme binding"/>
    <property type="evidence" value="ECO:0007669"/>
    <property type="project" value="InterPro"/>
</dbReference>
<dbReference type="GO" id="GO:0008941">
    <property type="term" value="F:nitric oxide dioxygenase NAD(P)H activity"/>
    <property type="evidence" value="ECO:0007669"/>
    <property type="project" value="UniProtKB-EC"/>
</dbReference>
<keyword evidence="18" id="KW-0813">Transport</keyword>
<evidence type="ECO:0000256" key="15">
    <source>
        <dbReference type="ARBA" id="ARBA00025094"/>
    </source>
</evidence>
<keyword evidence="5" id="KW-0216">Detoxification</keyword>
<dbReference type="PANTHER" id="PTHR43396">
    <property type="entry name" value="FLAVOHEMOPROTEIN"/>
    <property type="match status" value="1"/>
</dbReference>
<dbReference type="Gene3D" id="2.40.30.10">
    <property type="entry name" value="Translation factors"/>
    <property type="match status" value="1"/>
</dbReference>
<comment type="similarity">
    <text evidence="18">Belongs to the globin family.</text>
</comment>
<keyword evidence="12" id="KW-0560">Oxidoreductase</keyword>
<keyword evidence="9" id="KW-0479">Metal-binding</keyword>
<dbReference type="InterPro" id="IPR017938">
    <property type="entry name" value="Riboflavin_synthase-like_b-brl"/>
</dbReference>
<dbReference type="Pfam" id="PF00042">
    <property type="entry name" value="Globin"/>
    <property type="match status" value="1"/>
</dbReference>
<evidence type="ECO:0000256" key="14">
    <source>
        <dbReference type="ARBA" id="ARBA00023027"/>
    </source>
</evidence>
<dbReference type="PRINTS" id="PR00410">
    <property type="entry name" value="PHEHYDRXLASE"/>
</dbReference>
<evidence type="ECO:0000256" key="1">
    <source>
        <dbReference type="ARBA" id="ARBA00001970"/>
    </source>
</evidence>
<evidence type="ECO:0000313" key="21">
    <source>
        <dbReference type="EMBL" id="APC97988.1"/>
    </source>
</evidence>
<protein>
    <recommendedName>
        <fullName evidence="4">nitric oxide dioxygenase</fullName>
        <ecNumber evidence="4">1.14.12.17</ecNumber>
    </recommendedName>
</protein>
<evidence type="ECO:0000259" key="20">
    <source>
        <dbReference type="PROSITE" id="PS51384"/>
    </source>
</evidence>
<dbReference type="FunFam" id="1.10.490.10:FF:000003">
    <property type="entry name" value="Flavohemoprotein"/>
    <property type="match status" value="1"/>
</dbReference>